<feature type="domain" description="Acyltransferase 3" evidence="1">
    <location>
        <begin position="213"/>
        <end position="584"/>
    </location>
</feature>
<dbReference type="PANTHER" id="PTHR11161">
    <property type="entry name" value="O-ACYLTRANSFERASE"/>
    <property type="match status" value="1"/>
</dbReference>
<evidence type="ECO:0000313" key="2">
    <source>
        <dbReference type="EnsemblMetazoa" id="AATE007721-PA.1"/>
    </source>
</evidence>
<evidence type="ECO:0000259" key="1">
    <source>
        <dbReference type="Pfam" id="PF01757"/>
    </source>
</evidence>
<dbReference type="AlphaFoldDB" id="A0A182IY35"/>
<reference evidence="2" key="1">
    <citation type="submission" date="2022-08" db="UniProtKB">
        <authorList>
            <consortium name="EnsemblMetazoa"/>
        </authorList>
    </citation>
    <scope>IDENTIFICATION</scope>
    <source>
        <strain evidence="2">EBRO</strain>
    </source>
</reference>
<protein>
    <recommendedName>
        <fullName evidence="1">Acyltransferase 3 domain-containing protein</fullName>
    </recommendedName>
</protein>
<dbReference type="VEuPathDB" id="VectorBase:AATE007721"/>
<dbReference type="InterPro" id="IPR002656">
    <property type="entry name" value="Acyl_transf_3_dom"/>
</dbReference>
<dbReference type="Pfam" id="PF01757">
    <property type="entry name" value="Acyl_transf_3"/>
    <property type="match status" value="2"/>
</dbReference>
<sequence length="1115" mass="128190">MPPLFHYENVTDCFERYTNGLYCVVKTVIQPNDASEVWRAIEKFSKLPSYHEHALLDRGLCVDACVRLVERLDPSTVSRLDIEPVTIEPYHLMSIRSEKNLSQHHAKYGKVLNICANYHLWRQYNLTGYSELERCVTPASQWPALDVYHAVFLLIVSLLIGLVAYATFWDWRSAGTTQRGTLAPGAFWLQFSLRRSWSQLIAEPSSVLQRDFAFVEIFRLLSVFLILAIHVSMLFTAAPTANMRPLEEFFDQPLARIATSIFPFQVHTFFTISGVMLAVYFLDLAAAKGRIGWSFYGKAIVMRYLRIFPTLFVLWLYQASWLDRLSQGPGDYRFFELEKDNCRSNGWLNFLFLNNYFRYGNMCMQQSWHLAADFQFFLVGVPFLLLIHRHPRLKIPLIFGAAVFSFAAPIMNLYHWKLPGVILVNFKQLRFIFYAHPALEYDYMLSHAHTCSYFSGIFAGLGYHRFRGGSAVVAPGGRNPMWRLPWAPTVMVFLQASLSPLFYDLDYSEPMLWNAIYGAIHRCCWGAMCAIGILHGATVWRGRHARIHFHPVLLVLSRLSFGVFMVQFSVLKSLARNATDEGIDFSWRIYMLLTVPSENDLLAYQAKYGRILNICANNHLWQRYNLTGYSELERCVTATTRHHPLDLYHLLFASIVIGLVALVVTATMFDSGARPGPVWMEFSLRRTWNTLFTDRKIGSERGLAFLDKVRVVMVVDFFALHVLMVFAGSPASSMQILEESTDQPWSFIVGSLGRFQVLVYFTIGGILLAVQYLEHASRRPGRRIGWSFFGRAVARQYLRFLPVLFIMWLFHASWFDRASHGPGDYRLVELEKENCRTNGWLNFLFLNNYLNNSHICMTNTWYLAANLHFVIVGLAVLIMMEKYPSLLKPLVGLMTCLSVVIPAASLYYYRLPGVTFPSIKASRFMYFVSRTAEQDYFLSHAHIPSYFCGLLAGLAYHRWRIGVLAPQRSRTFHAIRWLAPTMVILQAIPAEHLHGQQLDEPSPWHALYGALHRFFWCLMCAVWIVHIATKKRDGPGNISAPGTCGQRTALILCRLSYCMCMVNFSIVRYLFIDASGRRLEFSWMLFVSFCFSVFSPKLRSFQLSLQSILCSCGFF</sequence>
<dbReference type="InterPro" id="IPR052728">
    <property type="entry name" value="O2_lipid_transport_reg"/>
</dbReference>
<feature type="domain" description="Acyltransferase 3" evidence="1">
    <location>
        <begin position="706"/>
        <end position="1093"/>
    </location>
</feature>
<dbReference type="GO" id="GO:0016747">
    <property type="term" value="F:acyltransferase activity, transferring groups other than amino-acyl groups"/>
    <property type="evidence" value="ECO:0007669"/>
    <property type="project" value="InterPro"/>
</dbReference>
<proteinExistence type="predicted"/>
<name>A0A182IY35_ANOAO</name>
<accession>A0A182IY35</accession>
<organism evidence="2">
    <name type="scientific">Anopheles atroparvus</name>
    <name type="common">European mosquito</name>
    <dbReference type="NCBI Taxonomy" id="41427"/>
    <lineage>
        <taxon>Eukaryota</taxon>
        <taxon>Metazoa</taxon>
        <taxon>Ecdysozoa</taxon>
        <taxon>Arthropoda</taxon>
        <taxon>Hexapoda</taxon>
        <taxon>Insecta</taxon>
        <taxon>Pterygota</taxon>
        <taxon>Neoptera</taxon>
        <taxon>Endopterygota</taxon>
        <taxon>Diptera</taxon>
        <taxon>Nematocera</taxon>
        <taxon>Culicoidea</taxon>
        <taxon>Culicidae</taxon>
        <taxon>Anophelinae</taxon>
        <taxon>Anopheles</taxon>
    </lineage>
</organism>
<dbReference type="PANTHER" id="PTHR11161:SF22">
    <property type="entry name" value="ACYLTRANSFERASE 3 DOMAIN-CONTAINING PROTEIN-RELATED"/>
    <property type="match status" value="1"/>
</dbReference>
<dbReference type="EnsemblMetazoa" id="AATE007721-RA">
    <property type="protein sequence ID" value="AATE007721-PA.1"/>
    <property type="gene ID" value="AATE007721"/>
</dbReference>